<dbReference type="EMBL" id="HG994372">
    <property type="protein sequence ID" value="CAF2105431.1"/>
    <property type="molecule type" value="Genomic_DNA"/>
</dbReference>
<dbReference type="InterPro" id="IPR044730">
    <property type="entry name" value="RNase_H-like_dom_plant"/>
</dbReference>
<evidence type="ECO:0000313" key="7">
    <source>
        <dbReference type="Proteomes" id="UP000824890"/>
    </source>
</evidence>
<keyword evidence="3" id="KW-0326">Glycosidase</keyword>
<feature type="domain" description="Inosine/uridine-preferring nucleoside hydrolase" evidence="4">
    <location>
        <begin position="204"/>
        <end position="342"/>
    </location>
</feature>
<dbReference type="GO" id="GO:0016799">
    <property type="term" value="F:hydrolase activity, hydrolyzing N-glycosyl compounds"/>
    <property type="evidence" value="ECO:0007669"/>
    <property type="project" value="InterPro"/>
</dbReference>
<dbReference type="AlphaFoldDB" id="A0A816U6Q2"/>
<dbReference type="Pfam" id="PF01156">
    <property type="entry name" value="IU_nuc_hydro"/>
    <property type="match status" value="1"/>
</dbReference>
<dbReference type="InterPro" id="IPR023186">
    <property type="entry name" value="IUNH"/>
</dbReference>
<proteinExistence type="inferred from homology"/>
<evidence type="ECO:0000313" key="6">
    <source>
        <dbReference type="EMBL" id="KAH0861953.1"/>
    </source>
</evidence>
<dbReference type="InterPro" id="IPR036397">
    <property type="entry name" value="RNaseH_sf"/>
</dbReference>
<evidence type="ECO:0000256" key="1">
    <source>
        <dbReference type="ARBA" id="ARBA00009176"/>
    </source>
</evidence>
<comment type="similarity">
    <text evidence="1">Belongs to the IUNH family.</text>
</comment>
<gene>
    <name evidence="5" type="ORF">DARMORV10_C08P02000.1</name>
    <name evidence="6" type="ORF">HID58_079164</name>
</gene>
<dbReference type="CDD" id="cd06222">
    <property type="entry name" value="RNase_H_like"/>
    <property type="match status" value="1"/>
</dbReference>
<reference evidence="5" key="1">
    <citation type="submission" date="2021-01" db="EMBL/GenBank/DDBJ databases">
        <authorList>
            <consortium name="Genoscope - CEA"/>
            <person name="William W."/>
        </authorList>
    </citation>
    <scope>NUCLEOTIDE SEQUENCE</scope>
</reference>
<dbReference type="PANTHER" id="PTHR12304:SF51">
    <property type="entry name" value="INOSINE_URIDINE-PREFERRING NUCLEOSIDE HYDROLASE DOMAIN-CONTAINING PROTEIN"/>
    <property type="match status" value="1"/>
</dbReference>
<organism evidence="5">
    <name type="scientific">Brassica napus</name>
    <name type="common">Rape</name>
    <dbReference type="NCBI Taxonomy" id="3708"/>
    <lineage>
        <taxon>Eukaryota</taxon>
        <taxon>Viridiplantae</taxon>
        <taxon>Streptophyta</taxon>
        <taxon>Embryophyta</taxon>
        <taxon>Tracheophyta</taxon>
        <taxon>Spermatophyta</taxon>
        <taxon>Magnoliopsida</taxon>
        <taxon>eudicotyledons</taxon>
        <taxon>Gunneridae</taxon>
        <taxon>Pentapetalae</taxon>
        <taxon>rosids</taxon>
        <taxon>malvids</taxon>
        <taxon>Brassicales</taxon>
        <taxon>Brassicaceae</taxon>
        <taxon>Brassiceae</taxon>
        <taxon>Brassica</taxon>
    </lineage>
</organism>
<dbReference type="InterPro" id="IPR012337">
    <property type="entry name" value="RNaseH-like_sf"/>
</dbReference>
<evidence type="ECO:0000256" key="3">
    <source>
        <dbReference type="ARBA" id="ARBA00023295"/>
    </source>
</evidence>
<dbReference type="SUPFAM" id="SSF53098">
    <property type="entry name" value="Ribonuclease H-like"/>
    <property type="match status" value="1"/>
</dbReference>
<dbReference type="InterPro" id="IPR036452">
    <property type="entry name" value="Ribo_hydro-like"/>
</dbReference>
<name>A0A816U6Q2_BRANA</name>
<dbReference type="OMA" id="CLIRTDA"/>
<dbReference type="Proteomes" id="UP000824890">
    <property type="component" value="Unassembled WGS sequence"/>
</dbReference>
<keyword evidence="7" id="KW-1185">Reference proteome</keyword>
<protein>
    <submittedName>
        <fullName evidence="5">(rape) hypothetical protein</fullName>
    </submittedName>
</protein>
<dbReference type="Gene3D" id="3.90.245.10">
    <property type="entry name" value="Ribonucleoside hydrolase-like"/>
    <property type="match status" value="1"/>
</dbReference>
<dbReference type="SUPFAM" id="SSF53590">
    <property type="entry name" value="Nucleoside hydrolase"/>
    <property type="match status" value="1"/>
</dbReference>
<evidence type="ECO:0000313" key="5">
    <source>
        <dbReference type="EMBL" id="CAF2105431.1"/>
    </source>
</evidence>
<dbReference type="EMBL" id="JAGKQM010000018">
    <property type="protein sequence ID" value="KAH0861953.1"/>
    <property type="molecule type" value="Genomic_DNA"/>
</dbReference>
<accession>A0A816U6Q2</accession>
<dbReference type="GO" id="GO:0003676">
    <property type="term" value="F:nucleic acid binding"/>
    <property type="evidence" value="ECO:0007669"/>
    <property type="project" value="InterPro"/>
</dbReference>
<dbReference type="PANTHER" id="PTHR12304">
    <property type="entry name" value="INOSINE-URIDINE PREFERRING NUCLEOSIDE HYDROLASE"/>
    <property type="match status" value="1"/>
</dbReference>
<evidence type="ECO:0000259" key="4">
    <source>
        <dbReference type="Pfam" id="PF01156"/>
    </source>
</evidence>
<dbReference type="Gene3D" id="3.30.420.10">
    <property type="entry name" value="Ribonuclease H-like superfamily/Ribonuclease H"/>
    <property type="match status" value="1"/>
</dbReference>
<dbReference type="Proteomes" id="UP001295469">
    <property type="component" value="Chromosome C08"/>
</dbReference>
<dbReference type="GO" id="GO:0004523">
    <property type="term" value="F:RNA-DNA hybrid ribonuclease activity"/>
    <property type="evidence" value="ECO:0007669"/>
    <property type="project" value="InterPro"/>
</dbReference>
<sequence length="352" mass="38855">MELCSCAVPVLPAIDISRSLDLELKIIWSDLCSRKALPPTGIALDSLAPWILWHLWTARNNLIFNNRHLTSAEVVSKAIASAREWVTSQGVASRNLTPPIRPPPIAIQGVCLIRTDAAWNETTKIAGLGWTIEESREVASYSRASRHVSSPLAAEGLALREAILKCRDRGISKIRCESDSAILVKAINNGKSLAEKYRCLAKQIFGDPEAADIVFTCGADIIAVGINVTHQVVMTADDRDKLASSNGKLGQYLCKILDLYYSYHLDAYEIKGVYLHDPTTIIAAFLPSLFTYTEGVVRVQTDSITRGLTLLYNNQKRFEEETEWSDKPSVKVAVTVDAPAVLKLIMDRLMES</sequence>
<reference evidence="6 7" key="2">
    <citation type="submission" date="2021-05" db="EMBL/GenBank/DDBJ databases">
        <title>Genome Assembly of Synthetic Allotetraploid Brassica napus Reveals Homoeologous Exchanges between Subgenomes.</title>
        <authorList>
            <person name="Davis J.T."/>
        </authorList>
    </citation>
    <scope>NUCLEOTIDE SEQUENCE [LARGE SCALE GENOMIC DNA]</scope>
    <source>
        <strain evidence="7">cv. Da-Ae</strain>
        <tissue evidence="6">Seedling</tissue>
    </source>
</reference>
<dbReference type="Gramene" id="CDX86568">
    <property type="protein sequence ID" value="CDX86568"/>
    <property type="gene ID" value="GSBRNA2T00145195001"/>
</dbReference>
<evidence type="ECO:0000256" key="2">
    <source>
        <dbReference type="ARBA" id="ARBA00022801"/>
    </source>
</evidence>
<keyword evidence="2" id="KW-0378">Hydrolase</keyword>
<dbReference type="InterPro" id="IPR001910">
    <property type="entry name" value="Inosine/uridine_hydrolase_dom"/>
</dbReference>